<keyword evidence="1" id="KW-0732">Signal</keyword>
<sequence>MRKLLMLPAAMAVTVALTACAVGANREAPALDRGINAGCASSLYPKGEPPNTPEVGKRVQECLQTAHVQREAFQKHGQKIFPTNPDPSDVAITREGVLYGCEAGEGIMIMRGDRDTEATYNCFMDTARALGVPVHAPQF</sequence>
<evidence type="ECO:0008006" key="4">
    <source>
        <dbReference type="Google" id="ProtNLM"/>
    </source>
</evidence>
<name>A0A5E5AQ86_9BURK</name>
<proteinExistence type="predicted"/>
<gene>
    <name evidence="2" type="ORF">PAN31117_05282</name>
</gene>
<feature type="signal peptide" evidence="1">
    <location>
        <begin position="1"/>
        <end position="21"/>
    </location>
</feature>
<evidence type="ECO:0000313" key="3">
    <source>
        <dbReference type="Proteomes" id="UP000383122"/>
    </source>
</evidence>
<dbReference type="PROSITE" id="PS51257">
    <property type="entry name" value="PROKAR_LIPOPROTEIN"/>
    <property type="match status" value="1"/>
</dbReference>
<organism evidence="2 3">
    <name type="scientific">Pandoraea anapnoica</name>
    <dbReference type="NCBI Taxonomy" id="2508301"/>
    <lineage>
        <taxon>Bacteria</taxon>
        <taxon>Pseudomonadati</taxon>
        <taxon>Pseudomonadota</taxon>
        <taxon>Betaproteobacteria</taxon>
        <taxon>Burkholderiales</taxon>
        <taxon>Burkholderiaceae</taxon>
        <taxon>Pandoraea</taxon>
    </lineage>
</organism>
<evidence type="ECO:0000313" key="2">
    <source>
        <dbReference type="EMBL" id="VVE75909.1"/>
    </source>
</evidence>
<reference evidence="2 3" key="1">
    <citation type="submission" date="2019-08" db="EMBL/GenBank/DDBJ databases">
        <authorList>
            <person name="Peeters C."/>
        </authorList>
    </citation>
    <scope>NUCLEOTIDE SEQUENCE [LARGE SCALE GENOMIC DNA]</scope>
    <source>
        <strain evidence="2 3">LMG 31117</strain>
    </source>
</reference>
<feature type="chain" id="PRO_5022822945" description="Lipoprotein" evidence="1">
    <location>
        <begin position="22"/>
        <end position="139"/>
    </location>
</feature>
<dbReference type="AlphaFoldDB" id="A0A5E5AQ86"/>
<accession>A0A5E5AQ86</accession>
<dbReference type="Proteomes" id="UP000383122">
    <property type="component" value="Unassembled WGS sequence"/>
</dbReference>
<keyword evidence="3" id="KW-1185">Reference proteome</keyword>
<dbReference type="EMBL" id="CABPSP010000022">
    <property type="protein sequence ID" value="VVE75909.1"/>
    <property type="molecule type" value="Genomic_DNA"/>
</dbReference>
<evidence type="ECO:0000256" key="1">
    <source>
        <dbReference type="SAM" id="SignalP"/>
    </source>
</evidence>
<protein>
    <recommendedName>
        <fullName evidence="4">Lipoprotein</fullName>
    </recommendedName>
</protein>